<comment type="caution">
    <text evidence="1">The sequence shown here is derived from an EMBL/GenBank/DDBJ whole genome shotgun (WGS) entry which is preliminary data.</text>
</comment>
<evidence type="ECO:0000313" key="1">
    <source>
        <dbReference type="EMBL" id="MBP3951202.1"/>
    </source>
</evidence>
<dbReference type="EMBL" id="JAGKSQ010000003">
    <property type="protein sequence ID" value="MBP3951202.1"/>
    <property type="molecule type" value="Genomic_DNA"/>
</dbReference>
<dbReference type="Proteomes" id="UP000678228">
    <property type="component" value="Unassembled WGS sequence"/>
</dbReference>
<sequence length="62" mass="7031">MYCHLSYIDVFKQVNAIQKLAKVEEKHSPSVAEMAAMIGDTEEHILESMEFGTNKSSCFLIH</sequence>
<name>A0A940WVF3_9BACI</name>
<gene>
    <name evidence="1" type="ORF">J7W16_08640</name>
</gene>
<protein>
    <submittedName>
        <fullName evidence="1">Uncharacterized protein</fullName>
    </submittedName>
</protein>
<proteinExistence type="predicted"/>
<reference evidence="1" key="1">
    <citation type="submission" date="2021-03" db="EMBL/GenBank/DDBJ databases">
        <title>Bacillus suaedae sp. nov., isolated from Suaeda aralocaspica.</title>
        <authorList>
            <person name="Lei R.F.R."/>
        </authorList>
    </citation>
    <scope>NUCLEOTIDE SEQUENCE</scope>
    <source>
        <strain evidence="1">YZJH907-2</strain>
    </source>
</reference>
<dbReference type="AlphaFoldDB" id="A0A940WVF3"/>
<organism evidence="1 2">
    <name type="scientific">Halalkalibacter suaedae</name>
    <dbReference type="NCBI Taxonomy" id="2822140"/>
    <lineage>
        <taxon>Bacteria</taxon>
        <taxon>Bacillati</taxon>
        <taxon>Bacillota</taxon>
        <taxon>Bacilli</taxon>
        <taxon>Bacillales</taxon>
        <taxon>Bacillaceae</taxon>
        <taxon>Halalkalibacter</taxon>
    </lineage>
</organism>
<keyword evidence="2" id="KW-1185">Reference proteome</keyword>
<evidence type="ECO:0000313" key="2">
    <source>
        <dbReference type="Proteomes" id="UP000678228"/>
    </source>
</evidence>
<dbReference type="RefSeq" id="WP_210596897.1">
    <property type="nucleotide sequence ID" value="NZ_JAGKSQ010000003.1"/>
</dbReference>
<accession>A0A940WVF3</accession>